<evidence type="ECO:0000313" key="3">
    <source>
        <dbReference type="EMBL" id="KAL1246729.1"/>
    </source>
</evidence>
<keyword evidence="4" id="KW-1185">Reference proteome</keyword>
<organism evidence="3 4">
    <name type="scientific">Cirrhinus molitorella</name>
    <name type="common">mud carp</name>
    <dbReference type="NCBI Taxonomy" id="172907"/>
    <lineage>
        <taxon>Eukaryota</taxon>
        <taxon>Metazoa</taxon>
        <taxon>Chordata</taxon>
        <taxon>Craniata</taxon>
        <taxon>Vertebrata</taxon>
        <taxon>Euteleostomi</taxon>
        <taxon>Actinopterygii</taxon>
        <taxon>Neopterygii</taxon>
        <taxon>Teleostei</taxon>
        <taxon>Ostariophysi</taxon>
        <taxon>Cypriniformes</taxon>
        <taxon>Cyprinidae</taxon>
        <taxon>Labeoninae</taxon>
        <taxon>Labeonini</taxon>
        <taxon>Cirrhinus</taxon>
    </lineage>
</organism>
<proteinExistence type="predicted"/>
<feature type="domain" description="MHC class I-like antigen recognition-like" evidence="2">
    <location>
        <begin position="40"/>
        <end position="91"/>
    </location>
</feature>
<sequence>MQKLTGKSKDADRTVFAPWSSSCLCWETFSAVLLHGNISNIRRETPRQDWMAKSVKEDYWEQQTQTLTGTEQAFKNNINVAKDRFNQTGEASGENIKIFVLKNILINCFNSSSITRPALAHIDKQDLGSHL</sequence>
<reference evidence="3 4" key="1">
    <citation type="submission" date="2023-09" db="EMBL/GenBank/DDBJ databases">
        <authorList>
            <person name="Wang M."/>
        </authorList>
    </citation>
    <scope>NUCLEOTIDE SEQUENCE [LARGE SCALE GENOMIC DNA]</scope>
    <source>
        <strain evidence="3">GT-2023</strain>
        <tissue evidence="3">Liver</tissue>
    </source>
</reference>
<protein>
    <recommendedName>
        <fullName evidence="2">MHC class I-like antigen recognition-like domain-containing protein</fullName>
    </recommendedName>
</protein>
<dbReference type="InterPro" id="IPR037055">
    <property type="entry name" value="MHC_I-like_Ag-recog_sf"/>
</dbReference>
<evidence type="ECO:0000256" key="1">
    <source>
        <dbReference type="ARBA" id="ARBA00023180"/>
    </source>
</evidence>
<dbReference type="InterPro" id="IPR011161">
    <property type="entry name" value="MHC_I-like_Ag-recog"/>
</dbReference>
<keyword evidence="1" id="KW-0325">Glycoprotein</keyword>
<dbReference type="SUPFAM" id="SSF54452">
    <property type="entry name" value="MHC antigen-recognition domain"/>
    <property type="match status" value="1"/>
</dbReference>
<accession>A0ABR3L4P0</accession>
<dbReference type="Pfam" id="PF00129">
    <property type="entry name" value="MHC_I"/>
    <property type="match status" value="1"/>
</dbReference>
<evidence type="ECO:0000259" key="2">
    <source>
        <dbReference type="Pfam" id="PF00129"/>
    </source>
</evidence>
<dbReference type="InterPro" id="IPR011162">
    <property type="entry name" value="MHC_I/II-like_Ag-recog"/>
</dbReference>
<dbReference type="Proteomes" id="UP001558613">
    <property type="component" value="Unassembled WGS sequence"/>
</dbReference>
<evidence type="ECO:0000313" key="4">
    <source>
        <dbReference type="Proteomes" id="UP001558613"/>
    </source>
</evidence>
<dbReference type="EMBL" id="JAYMGO010000133">
    <property type="protein sequence ID" value="KAL1246729.1"/>
    <property type="molecule type" value="Genomic_DNA"/>
</dbReference>
<name>A0ABR3L4P0_9TELE</name>
<dbReference type="Gene3D" id="3.30.500.10">
    <property type="entry name" value="MHC class I-like antigen recognition-like"/>
    <property type="match status" value="1"/>
</dbReference>
<gene>
    <name evidence="3" type="ORF">QQF64_034340</name>
</gene>
<comment type="caution">
    <text evidence="3">The sequence shown here is derived from an EMBL/GenBank/DDBJ whole genome shotgun (WGS) entry which is preliminary data.</text>
</comment>